<dbReference type="EMBL" id="JBJQND010000013">
    <property type="protein sequence ID" value="KAL3857881.1"/>
    <property type="molecule type" value="Genomic_DNA"/>
</dbReference>
<sequence length="127" mass="14803">MKTNKFFERKDVIDSLKQMRTSPTSSSADETFIYGLLVVMKTMIDTVNLEESDTTIARSLIESIINQRSKEVSLDKQSTVLKAITESFERKQNKREENRISGKAICRNTSNFTRYRYNQTGERNRYT</sequence>
<dbReference type="AlphaFoldDB" id="A0ABD3VA27"/>
<name>A0ABD3VA27_SINWO</name>
<evidence type="ECO:0000313" key="1">
    <source>
        <dbReference type="EMBL" id="KAL3857881.1"/>
    </source>
</evidence>
<comment type="caution">
    <text evidence="1">The sequence shown here is derived from an EMBL/GenBank/DDBJ whole genome shotgun (WGS) entry which is preliminary data.</text>
</comment>
<protein>
    <submittedName>
        <fullName evidence="1">Uncharacterized protein</fullName>
    </submittedName>
</protein>
<keyword evidence="2" id="KW-1185">Reference proteome</keyword>
<evidence type="ECO:0000313" key="2">
    <source>
        <dbReference type="Proteomes" id="UP001634394"/>
    </source>
</evidence>
<dbReference type="Proteomes" id="UP001634394">
    <property type="component" value="Unassembled WGS sequence"/>
</dbReference>
<gene>
    <name evidence="1" type="ORF">ACJMK2_012510</name>
</gene>
<accession>A0ABD3VA27</accession>
<reference evidence="1 2" key="1">
    <citation type="submission" date="2024-11" db="EMBL/GenBank/DDBJ databases">
        <title>Chromosome-level genome assembly of the freshwater bivalve Anodonta woodiana.</title>
        <authorList>
            <person name="Chen X."/>
        </authorList>
    </citation>
    <scope>NUCLEOTIDE SEQUENCE [LARGE SCALE GENOMIC DNA]</scope>
    <source>
        <strain evidence="1">MN2024</strain>
        <tissue evidence="1">Gills</tissue>
    </source>
</reference>
<organism evidence="1 2">
    <name type="scientific">Sinanodonta woodiana</name>
    <name type="common">Chinese pond mussel</name>
    <name type="synonym">Anodonta woodiana</name>
    <dbReference type="NCBI Taxonomy" id="1069815"/>
    <lineage>
        <taxon>Eukaryota</taxon>
        <taxon>Metazoa</taxon>
        <taxon>Spiralia</taxon>
        <taxon>Lophotrochozoa</taxon>
        <taxon>Mollusca</taxon>
        <taxon>Bivalvia</taxon>
        <taxon>Autobranchia</taxon>
        <taxon>Heteroconchia</taxon>
        <taxon>Palaeoheterodonta</taxon>
        <taxon>Unionida</taxon>
        <taxon>Unionoidea</taxon>
        <taxon>Unionidae</taxon>
        <taxon>Unioninae</taxon>
        <taxon>Sinanodonta</taxon>
    </lineage>
</organism>
<proteinExistence type="predicted"/>